<organism evidence="1">
    <name type="scientific">freshwater metagenome</name>
    <dbReference type="NCBI Taxonomy" id="449393"/>
    <lineage>
        <taxon>unclassified sequences</taxon>
        <taxon>metagenomes</taxon>
        <taxon>ecological metagenomes</taxon>
    </lineage>
</organism>
<accession>A0A6J7N0J8</accession>
<name>A0A6J7N0J8_9ZZZZ</name>
<dbReference type="AlphaFoldDB" id="A0A6J7N0J8"/>
<gene>
    <name evidence="1" type="ORF">UFOPK3957_00713</name>
</gene>
<reference evidence="1" key="1">
    <citation type="submission" date="2020-05" db="EMBL/GenBank/DDBJ databases">
        <authorList>
            <person name="Chiriac C."/>
            <person name="Salcher M."/>
            <person name="Ghai R."/>
            <person name="Kavagutti S V."/>
        </authorList>
    </citation>
    <scope>NUCLEOTIDE SEQUENCE</scope>
</reference>
<proteinExistence type="predicted"/>
<dbReference type="EMBL" id="CAFBOM010000100">
    <property type="protein sequence ID" value="CAB4985698.1"/>
    <property type="molecule type" value="Genomic_DNA"/>
</dbReference>
<evidence type="ECO:0000313" key="1">
    <source>
        <dbReference type="EMBL" id="CAB4985698.1"/>
    </source>
</evidence>
<sequence length="56" mass="6028">MDLAASHDREDDLAEYVEVGGSEAELLAGDVAFDDLQAPSGVEEILHEVAGDRRDE</sequence>
<protein>
    <submittedName>
        <fullName evidence="1">Unannotated protein</fullName>
    </submittedName>
</protein>